<dbReference type="SUPFAM" id="SSF53850">
    <property type="entry name" value="Periplasmic binding protein-like II"/>
    <property type="match status" value="1"/>
</dbReference>
<sequence length="414" mass="45528">MSNPSPSELARYANRTRAHSTAARLSRRSLLRGAAIGGLTLGGAGALTACGVSGHVVPAGAQEKGQAGKDYSATEKKVVFATWPSYIDVDPKNANRRPTLEAFEKQTGIQVQYLEVINDNNDWYTKVDPSLVRGIDTGYDLMVVSDYMVGKYRTYDYIQELDLSNIPNHSLMLPQALKDPTDPGRRFSVPWAYGYTTFAYNTNLVKQPITSISEVFTRPDLHGKVSLFSEMQDTVAIALLAQGYDPEHFTDAQFNKALEYVRRAKDNGQIRSFTGNDYLSDFQQGNTAVTMAYSGDVAQLGKPNLVTVDLPKEGMLSWSDNAVIPNFARHKTNAEKLLNYYLQPQVAAALDDSINYIPSVRGAVEALQQLDSTAAAVPLIVPTKQMQANARGFMALSIAQLNDYTSRFQQVTGQ</sequence>
<reference evidence="5 6" key="1">
    <citation type="submission" date="2023-03" db="EMBL/GenBank/DDBJ databases">
        <title>Draft genome sequence of type strain Streptomyces ferralitis JCM 14344.</title>
        <authorList>
            <person name="Klaysubun C."/>
            <person name="Duangmal K."/>
        </authorList>
    </citation>
    <scope>NUCLEOTIDE SEQUENCE [LARGE SCALE GENOMIC DNA]</scope>
    <source>
        <strain evidence="5 6">JCM 14344</strain>
    </source>
</reference>
<keyword evidence="6" id="KW-1185">Reference proteome</keyword>
<evidence type="ECO:0000256" key="1">
    <source>
        <dbReference type="ARBA" id="ARBA00004418"/>
    </source>
</evidence>
<dbReference type="PANTHER" id="PTHR30222:SF17">
    <property type="entry name" value="SPERMIDINE_PUTRESCINE-BINDING PERIPLASMIC PROTEIN"/>
    <property type="match status" value="1"/>
</dbReference>
<dbReference type="Proteomes" id="UP001220022">
    <property type="component" value="Unassembled WGS sequence"/>
</dbReference>
<comment type="caution">
    <text evidence="5">The sequence shown here is derived from an EMBL/GenBank/DDBJ whole genome shotgun (WGS) entry which is preliminary data.</text>
</comment>
<name>A0ABT5ZBM8_9ACTN</name>
<dbReference type="Pfam" id="PF13416">
    <property type="entry name" value="SBP_bac_8"/>
    <property type="match status" value="1"/>
</dbReference>
<gene>
    <name evidence="5" type="ORF">P2L57_37705</name>
</gene>
<dbReference type="PRINTS" id="PR00909">
    <property type="entry name" value="SPERMDNBNDNG"/>
</dbReference>
<evidence type="ECO:0000313" key="5">
    <source>
        <dbReference type="EMBL" id="MDF2261254.1"/>
    </source>
</evidence>
<dbReference type="InterPro" id="IPR006311">
    <property type="entry name" value="TAT_signal"/>
</dbReference>
<organism evidence="5 6">
    <name type="scientific">Streptantibioticus ferralitis</name>
    <dbReference type="NCBI Taxonomy" id="236510"/>
    <lineage>
        <taxon>Bacteria</taxon>
        <taxon>Bacillati</taxon>
        <taxon>Actinomycetota</taxon>
        <taxon>Actinomycetes</taxon>
        <taxon>Kitasatosporales</taxon>
        <taxon>Streptomycetaceae</taxon>
        <taxon>Streptantibioticus</taxon>
    </lineage>
</organism>
<dbReference type="Gene3D" id="3.40.190.10">
    <property type="entry name" value="Periplasmic binding protein-like II"/>
    <property type="match status" value="2"/>
</dbReference>
<evidence type="ECO:0000256" key="3">
    <source>
        <dbReference type="ARBA" id="ARBA00022729"/>
    </source>
</evidence>
<keyword evidence="4" id="KW-0574">Periplasm</keyword>
<dbReference type="RefSeq" id="WP_275822671.1">
    <property type="nucleotide sequence ID" value="NZ_BAAANM010000026.1"/>
</dbReference>
<dbReference type="EMBL" id="JARHTQ010000051">
    <property type="protein sequence ID" value="MDF2261254.1"/>
    <property type="molecule type" value="Genomic_DNA"/>
</dbReference>
<dbReference type="CDD" id="cd13590">
    <property type="entry name" value="PBP2_PotD_PotF_like"/>
    <property type="match status" value="1"/>
</dbReference>
<proteinExistence type="predicted"/>
<dbReference type="PANTHER" id="PTHR30222">
    <property type="entry name" value="SPERMIDINE/PUTRESCINE-BINDING PERIPLASMIC PROTEIN"/>
    <property type="match status" value="1"/>
</dbReference>
<dbReference type="InterPro" id="IPR006059">
    <property type="entry name" value="SBP"/>
</dbReference>
<evidence type="ECO:0000313" key="6">
    <source>
        <dbReference type="Proteomes" id="UP001220022"/>
    </source>
</evidence>
<evidence type="ECO:0000256" key="4">
    <source>
        <dbReference type="ARBA" id="ARBA00022764"/>
    </source>
</evidence>
<protein>
    <submittedName>
        <fullName evidence="5">Spermidine/putrescine ABC transporter substrate-binding protein</fullName>
    </submittedName>
</protein>
<comment type="subcellular location">
    <subcellularLocation>
        <location evidence="1">Periplasm</location>
    </subcellularLocation>
</comment>
<keyword evidence="3" id="KW-0732">Signal</keyword>
<evidence type="ECO:0000256" key="2">
    <source>
        <dbReference type="ARBA" id="ARBA00022448"/>
    </source>
</evidence>
<dbReference type="PROSITE" id="PS51318">
    <property type="entry name" value="TAT"/>
    <property type="match status" value="1"/>
</dbReference>
<dbReference type="InterPro" id="IPR001188">
    <property type="entry name" value="Sperm_putr-bd"/>
</dbReference>
<accession>A0ABT5ZBM8</accession>
<keyword evidence="2" id="KW-0813">Transport</keyword>